<comment type="caution">
    <text evidence="2">The sequence shown here is derived from an EMBL/GenBank/DDBJ whole genome shotgun (WGS) entry which is preliminary data.</text>
</comment>
<feature type="compositionally biased region" description="Basic and acidic residues" evidence="1">
    <location>
        <begin position="58"/>
        <end position="74"/>
    </location>
</feature>
<accession>A0A0F8GSI8</accession>
<dbReference type="EMBL" id="JJPA01000071">
    <property type="protein sequence ID" value="KKG35350.1"/>
    <property type="molecule type" value="Genomic_DNA"/>
</dbReference>
<reference evidence="2 3" key="1">
    <citation type="journal article" date="2015" name="ISME J.">
        <title>Genomic and phenotypic differentiation among Methanosarcina mazei populations from Columbia River sediment.</title>
        <authorList>
            <person name="Youngblut N.D."/>
            <person name="Wirth J.S."/>
            <person name="Henriksen J.R."/>
            <person name="Smith M."/>
            <person name="Simon H."/>
            <person name="Metcalf W.W."/>
            <person name="Whitaker R.J."/>
        </authorList>
    </citation>
    <scope>NUCLEOTIDE SEQUENCE [LARGE SCALE GENOMIC DNA]</scope>
    <source>
        <strain evidence="2 3">3.F.A.1A.1</strain>
    </source>
</reference>
<proteinExistence type="predicted"/>
<protein>
    <submittedName>
        <fullName evidence="2">Uncharacterized protein</fullName>
    </submittedName>
</protein>
<evidence type="ECO:0000313" key="3">
    <source>
        <dbReference type="Proteomes" id="UP000034399"/>
    </source>
</evidence>
<dbReference type="RefSeq" id="WP_048044004.1">
    <property type="nucleotide sequence ID" value="NZ_JJPA01000071.1"/>
</dbReference>
<sequence>MIEVKIQDREAQDKIEYIRRADLKSTIMNTSLGPYLKKGEKFPYTLYNFVDKEYIPHPPKHEYSPEEQAKRVSEAGRALAQKCEQHKRR</sequence>
<gene>
    <name evidence="2" type="ORF">DU52_15530</name>
</gene>
<evidence type="ECO:0000256" key="1">
    <source>
        <dbReference type="SAM" id="MobiDB-lite"/>
    </source>
</evidence>
<dbReference type="Proteomes" id="UP000034399">
    <property type="component" value="Unassembled WGS sequence"/>
</dbReference>
<dbReference type="AlphaFoldDB" id="A0A0F8GSI8"/>
<feature type="region of interest" description="Disordered" evidence="1">
    <location>
        <begin position="58"/>
        <end position="89"/>
    </location>
</feature>
<evidence type="ECO:0000313" key="2">
    <source>
        <dbReference type="EMBL" id="KKG35350.1"/>
    </source>
</evidence>
<organism evidence="2 3">
    <name type="scientific">Methanosarcina mazei</name>
    <name type="common">Methanosarcina frisia</name>
    <dbReference type="NCBI Taxonomy" id="2209"/>
    <lineage>
        <taxon>Archaea</taxon>
        <taxon>Methanobacteriati</taxon>
        <taxon>Methanobacteriota</taxon>
        <taxon>Stenosarchaea group</taxon>
        <taxon>Methanomicrobia</taxon>
        <taxon>Methanosarcinales</taxon>
        <taxon>Methanosarcinaceae</taxon>
        <taxon>Methanosarcina</taxon>
    </lineage>
</organism>
<name>A0A0F8GSI8_METMZ</name>
<dbReference type="PATRIC" id="fig|2209.61.peg.3345"/>